<accession>F6SZW9</accession>
<dbReference type="Bgee" id="ENSMODG00000009779">
    <property type="expression patterns" value="Expressed in cerebellum and 17 other cell types or tissues"/>
</dbReference>
<dbReference type="Pfam" id="PF15386">
    <property type="entry name" value="Tantalus"/>
    <property type="match status" value="1"/>
</dbReference>
<reference evidence="4" key="2">
    <citation type="submission" date="2025-08" db="UniProtKB">
        <authorList>
            <consortium name="Ensembl"/>
        </authorList>
    </citation>
    <scope>IDENTIFICATION</scope>
</reference>
<evidence type="ECO:0000259" key="3">
    <source>
        <dbReference type="Pfam" id="PF15386"/>
    </source>
</evidence>
<dbReference type="InterPro" id="IPR026320">
    <property type="entry name" value="PRR14"/>
</dbReference>
<dbReference type="eggNOG" id="ENOG502RJ6E">
    <property type="taxonomic scope" value="Eukaryota"/>
</dbReference>
<feature type="domain" description="Tantalus-like" evidence="3">
    <location>
        <begin position="357"/>
        <end position="414"/>
    </location>
</feature>
<dbReference type="HOGENOM" id="CLU_591777_0_0_1"/>
<keyword evidence="5" id="KW-1185">Reference proteome</keyword>
<evidence type="ECO:0000313" key="5">
    <source>
        <dbReference type="Proteomes" id="UP000002280"/>
    </source>
</evidence>
<evidence type="ECO:0000256" key="1">
    <source>
        <dbReference type="ARBA" id="ARBA00022553"/>
    </source>
</evidence>
<dbReference type="OMA" id="SIPACFR"/>
<proteinExistence type="predicted"/>
<reference evidence="4" key="3">
    <citation type="submission" date="2025-09" db="UniProtKB">
        <authorList>
            <consortium name="Ensembl"/>
        </authorList>
    </citation>
    <scope>IDENTIFICATION</scope>
</reference>
<dbReference type="PANTHER" id="PTHR14522:SF0">
    <property type="entry name" value="PROTEIN PRR14L"/>
    <property type="match status" value="1"/>
</dbReference>
<dbReference type="InParanoid" id="F6SZW9"/>
<protein>
    <recommendedName>
        <fullName evidence="3">Tantalus-like domain-containing protein</fullName>
    </recommendedName>
</protein>
<dbReference type="Ensembl" id="ENSMODT00000012446.3">
    <property type="protein sequence ID" value="ENSMODP00000012221.3"/>
    <property type="gene ID" value="ENSMODG00000009779.3"/>
</dbReference>
<dbReference type="GeneTree" id="ENSGT00520000055626"/>
<reference evidence="4 5" key="1">
    <citation type="journal article" date="2007" name="Nature">
        <title>Genome of the marsupial Monodelphis domestica reveals innovation in non-coding sequences.</title>
        <authorList>
            <person name="Mikkelsen T.S."/>
            <person name="Wakefield M.J."/>
            <person name="Aken B."/>
            <person name="Amemiya C.T."/>
            <person name="Chang J.L."/>
            <person name="Duke S."/>
            <person name="Garber M."/>
            <person name="Gentles A.J."/>
            <person name="Goodstadt L."/>
            <person name="Heger A."/>
            <person name="Jurka J."/>
            <person name="Kamal M."/>
            <person name="Mauceli E."/>
            <person name="Searle S.M."/>
            <person name="Sharpe T."/>
            <person name="Baker M.L."/>
            <person name="Batzer M.A."/>
            <person name="Benos P.V."/>
            <person name="Belov K."/>
            <person name="Clamp M."/>
            <person name="Cook A."/>
            <person name="Cuff J."/>
            <person name="Das R."/>
            <person name="Davidow L."/>
            <person name="Deakin J.E."/>
            <person name="Fazzari M.J."/>
            <person name="Glass J.L."/>
            <person name="Grabherr M."/>
            <person name="Greally J.M."/>
            <person name="Gu W."/>
            <person name="Hore T.A."/>
            <person name="Huttley G.A."/>
            <person name="Kleber M."/>
            <person name="Jirtle R.L."/>
            <person name="Koina E."/>
            <person name="Lee J.T."/>
            <person name="Mahony S."/>
            <person name="Marra M.A."/>
            <person name="Miller R.D."/>
            <person name="Nicholls R.D."/>
            <person name="Oda M."/>
            <person name="Papenfuss A.T."/>
            <person name="Parra Z.E."/>
            <person name="Pollock D.D."/>
            <person name="Ray D.A."/>
            <person name="Schein J.E."/>
            <person name="Speed T.P."/>
            <person name="Thompson K."/>
            <person name="VandeBerg J.L."/>
            <person name="Wade C.M."/>
            <person name="Walker J.A."/>
            <person name="Waters P.D."/>
            <person name="Webber C."/>
            <person name="Weidman J.R."/>
            <person name="Xie X."/>
            <person name="Zody M.C."/>
            <person name="Baldwin J."/>
            <person name="Abdouelleil A."/>
            <person name="Abdulkadir J."/>
            <person name="Abebe A."/>
            <person name="Abera B."/>
            <person name="Abreu J."/>
            <person name="Acer S.C."/>
            <person name="Aftuck L."/>
            <person name="Alexander A."/>
            <person name="An P."/>
            <person name="Anderson E."/>
            <person name="Anderson S."/>
            <person name="Arachi H."/>
            <person name="Azer M."/>
            <person name="Bachantsang P."/>
            <person name="Barry A."/>
            <person name="Bayul T."/>
            <person name="Berlin A."/>
            <person name="Bessette D."/>
            <person name="Bloom T."/>
            <person name="Bloom T."/>
            <person name="Boguslavskiy L."/>
            <person name="Bonnet C."/>
            <person name="Boukhgalter B."/>
            <person name="Bourzgui I."/>
            <person name="Brown A."/>
            <person name="Cahill P."/>
            <person name="Channer S."/>
            <person name="Cheshatsang Y."/>
            <person name="Chuda L."/>
            <person name="Citroen M."/>
            <person name="Collymore A."/>
            <person name="Cooke P."/>
            <person name="Costello M."/>
            <person name="D'Aco K."/>
            <person name="Daza R."/>
            <person name="De Haan G."/>
            <person name="DeGray S."/>
            <person name="DeMaso C."/>
            <person name="Dhargay N."/>
            <person name="Dooley K."/>
            <person name="Dooley E."/>
            <person name="Doricent M."/>
            <person name="Dorje P."/>
            <person name="Dorjee K."/>
            <person name="Dupes A."/>
            <person name="Elong R."/>
            <person name="Falk J."/>
            <person name="Farina A."/>
            <person name="Faro S."/>
            <person name="Ferguson D."/>
            <person name="Fisher S."/>
            <person name="Foley C.D."/>
            <person name="Franke A."/>
            <person name="Friedrich D."/>
            <person name="Gadbois L."/>
            <person name="Gearin G."/>
            <person name="Gearin C.R."/>
            <person name="Giannoukos G."/>
            <person name="Goode T."/>
            <person name="Graham J."/>
            <person name="Grandbois E."/>
            <person name="Grewal S."/>
            <person name="Gyaltsen K."/>
            <person name="Hafez N."/>
            <person name="Hagos B."/>
            <person name="Hall J."/>
            <person name="Henson C."/>
            <person name="Hollinger A."/>
            <person name="Honan T."/>
            <person name="Huard M.D."/>
            <person name="Hughes L."/>
            <person name="Hurhula B."/>
            <person name="Husby M.E."/>
            <person name="Kamat A."/>
            <person name="Kanga B."/>
            <person name="Kashin S."/>
            <person name="Khazanovich D."/>
            <person name="Kisner P."/>
            <person name="Lance K."/>
            <person name="Lara M."/>
            <person name="Lee W."/>
            <person name="Lennon N."/>
            <person name="Letendre F."/>
            <person name="LeVine R."/>
            <person name="Lipovsky A."/>
            <person name="Liu X."/>
            <person name="Liu J."/>
            <person name="Liu S."/>
            <person name="Lokyitsang T."/>
            <person name="Lokyitsang Y."/>
            <person name="Lubonja R."/>
            <person name="Lui A."/>
            <person name="MacDonald P."/>
            <person name="Magnisalis V."/>
            <person name="Maru K."/>
            <person name="Matthews C."/>
            <person name="McCusker W."/>
            <person name="McDonough S."/>
            <person name="Mehta T."/>
            <person name="Meldrim J."/>
            <person name="Meneus L."/>
            <person name="Mihai O."/>
            <person name="Mihalev A."/>
            <person name="Mihova T."/>
            <person name="Mittelman R."/>
            <person name="Mlenga V."/>
            <person name="Montmayeur A."/>
            <person name="Mulrain L."/>
            <person name="Navidi A."/>
            <person name="Naylor J."/>
            <person name="Negash T."/>
            <person name="Nguyen T."/>
            <person name="Nguyen N."/>
            <person name="Nicol R."/>
            <person name="Norbu C."/>
            <person name="Norbu N."/>
            <person name="Novod N."/>
            <person name="O'Neill B."/>
            <person name="Osman S."/>
            <person name="Markiewicz E."/>
            <person name="Oyono O.L."/>
            <person name="Patti C."/>
            <person name="Phunkhang P."/>
            <person name="Pierre F."/>
            <person name="Priest M."/>
            <person name="Raghuraman S."/>
            <person name="Rege F."/>
            <person name="Reyes R."/>
            <person name="Rise C."/>
            <person name="Rogov P."/>
            <person name="Ross K."/>
            <person name="Ryan E."/>
            <person name="Settipalli S."/>
            <person name="Shea T."/>
            <person name="Sherpa N."/>
            <person name="Shi L."/>
            <person name="Shih D."/>
            <person name="Sparrow T."/>
            <person name="Spaulding J."/>
            <person name="Stalker J."/>
            <person name="Stange-Thomann N."/>
            <person name="Stavropoulos S."/>
            <person name="Stone C."/>
            <person name="Strader C."/>
            <person name="Tesfaye S."/>
            <person name="Thomson T."/>
            <person name="Thoulutsang Y."/>
            <person name="Thoulutsang D."/>
            <person name="Topham K."/>
            <person name="Topping I."/>
            <person name="Tsamla T."/>
            <person name="Vassiliev H."/>
            <person name="Vo A."/>
            <person name="Wangchuk T."/>
            <person name="Wangdi T."/>
            <person name="Weiand M."/>
            <person name="Wilkinson J."/>
            <person name="Wilson A."/>
            <person name="Yadav S."/>
            <person name="Young G."/>
            <person name="Yu Q."/>
            <person name="Zembek L."/>
            <person name="Zhong D."/>
            <person name="Zimmer A."/>
            <person name="Zwirko Z."/>
            <person name="Jaffe D.B."/>
            <person name="Alvarez P."/>
            <person name="Brockman W."/>
            <person name="Butler J."/>
            <person name="Chin C."/>
            <person name="Gnerre S."/>
            <person name="MacCallum I."/>
            <person name="Graves J.A."/>
            <person name="Ponting C.P."/>
            <person name="Breen M."/>
            <person name="Samollow P.B."/>
            <person name="Lander E.S."/>
            <person name="Lindblad-Toh K."/>
        </authorList>
    </citation>
    <scope>NUCLEOTIDE SEQUENCE [LARGE SCALE GENOMIC DNA]</scope>
</reference>
<evidence type="ECO:0000256" key="2">
    <source>
        <dbReference type="SAM" id="MobiDB-lite"/>
    </source>
</evidence>
<dbReference type="PANTHER" id="PTHR14522">
    <property type="entry name" value="EMO2-RELATED"/>
    <property type="match status" value="1"/>
</dbReference>
<dbReference type="AlphaFoldDB" id="F6SZW9"/>
<feature type="compositionally biased region" description="Polar residues" evidence="2">
    <location>
        <begin position="320"/>
        <end position="329"/>
    </location>
</feature>
<evidence type="ECO:0000313" key="4">
    <source>
        <dbReference type="Ensembl" id="ENSMODP00000012221.3"/>
    </source>
</evidence>
<name>F6SZW9_MONDO</name>
<dbReference type="Proteomes" id="UP000002280">
    <property type="component" value="Chromosome 3"/>
</dbReference>
<feature type="region of interest" description="Disordered" evidence="2">
    <location>
        <begin position="320"/>
        <end position="344"/>
    </location>
</feature>
<keyword evidence="1" id="KW-0597">Phosphoprotein</keyword>
<feature type="region of interest" description="Disordered" evidence="2">
    <location>
        <begin position="70"/>
        <end position="90"/>
    </location>
</feature>
<organism evidence="4 5">
    <name type="scientific">Monodelphis domestica</name>
    <name type="common">Gray short-tailed opossum</name>
    <dbReference type="NCBI Taxonomy" id="13616"/>
    <lineage>
        <taxon>Eukaryota</taxon>
        <taxon>Metazoa</taxon>
        <taxon>Chordata</taxon>
        <taxon>Craniata</taxon>
        <taxon>Vertebrata</taxon>
        <taxon>Euteleostomi</taxon>
        <taxon>Mammalia</taxon>
        <taxon>Metatheria</taxon>
        <taxon>Didelphimorphia</taxon>
        <taxon>Didelphidae</taxon>
        <taxon>Monodelphis</taxon>
    </lineage>
</organism>
<dbReference type="InterPro" id="IPR028149">
    <property type="entry name" value="Tantalus-like"/>
</dbReference>
<dbReference type="STRING" id="13616.ENSMODP00000012221"/>
<sequence length="482" mass="53451">MQLNLHFGDYGCKNIPDSQTLALYPLEALRIGFLDLISKMPSLQFNAQIFPISFHINLDSELPTDSTRIFSEHCSPPESAPREDPTHPPQPQWTFSFLTSQGSSGTATFREDAGLSCELLSQAALQTLSPEQAPGSNAIMKVRAGCSVLGLHTVLALSSPGCYRIWTRRRSLSSHLPTIQRLFMTQFTQGFKGLRLPASLSNSLFPSLPYSVGRVLSIWSQHGPSACPFEITTLHSKHSKWPPTLGIRNSHAILPHVPLLGMEATTARTRGSPVRPGPPCSALAPKSCLAFEPAVSVLRLSASDYQIPALKELGRVPSVCSNQHSSATQKETEPEKRPKKVSQIRIRKTIPRPDPNLTPMGLPRPKRLKKKEFSLEEIYTNKNYKSPPSSRCLETIFEEPKERNGALISVSQQKRKRVLEFQDFTVPRKRRNRGKIKVTGSFTRAKKAALQSRELDALLIQKLMDLETFLAKEGEGEPASGC</sequence>